<keyword evidence="1" id="KW-0472">Membrane</keyword>
<gene>
    <name evidence="2" type="ORF">R3P38DRAFT_3290975</name>
</gene>
<accession>A0AAV9ZQ62</accession>
<dbReference type="EMBL" id="JAWWNJ010000121">
    <property type="protein sequence ID" value="KAK6988598.1"/>
    <property type="molecule type" value="Genomic_DNA"/>
</dbReference>
<sequence>MIDSGSGFDSYVTLLPNMRGGQPNFLILILANSCRVSTRDCAHARGRLHRLTAFQTVLELQLIQRNNAVFLAAAGACWAILCVVTYNAKF</sequence>
<evidence type="ECO:0000313" key="3">
    <source>
        <dbReference type="Proteomes" id="UP001362999"/>
    </source>
</evidence>
<keyword evidence="3" id="KW-1185">Reference proteome</keyword>
<reference evidence="2 3" key="1">
    <citation type="journal article" date="2024" name="J Genomics">
        <title>Draft genome sequencing and assembly of Favolaschia claudopus CIRM-BRFM 2984 isolated from oak limbs.</title>
        <authorList>
            <person name="Navarro D."/>
            <person name="Drula E."/>
            <person name="Chaduli D."/>
            <person name="Cazenave R."/>
            <person name="Ahrendt S."/>
            <person name="Wang J."/>
            <person name="Lipzen A."/>
            <person name="Daum C."/>
            <person name="Barry K."/>
            <person name="Grigoriev I.V."/>
            <person name="Favel A."/>
            <person name="Rosso M.N."/>
            <person name="Martin F."/>
        </authorList>
    </citation>
    <scope>NUCLEOTIDE SEQUENCE [LARGE SCALE GENOMIC DNA]</scope>
    <source>
        <strain evidence="2 3">CIRM-BRFM 2984</strain>
    </source>
</reference>
<evidence type="ECO:0000313" key="2">
    <source>
        <dbReference type="EMBL" id="KAK6988598.1"/>
    </source>
</evidence>
<dbReference type="AlphaFoldDB" id="A0AAV9ZQ62"/>
<dbReference type="Proteomes" id="UP001362999">
    <property type="component" value="Unassembled WGS sequence"/>
</dbReference>
<evidence type="ECO:0000256" key="1">
    <source>
        <dbReference type="SAM" id="Phobius"/>
    </source>
</evidence>
<keyword evidence="1" id="KW-1133">Transmembrane helix</keyword>
<keyword evidence="1" id="KW-0812">Transmembrane</keyword>
<protein>
    <submittedName>
        <fullName evidence="2">Uncharacterized protein</fullName>
    </submittedName>
</protein>
<proteinExistence type="predicted"/>
<feature type="transmembrane region" description="Helical" evidence="1">
    <location>
        <begin position="68"/>
        <end position="88"/>
    </location>
</feature>
<organism evidence="2 3">
    <name type="scientific">Favolaschia claudopus</name>
    <dbReference type="NCBI Taxonomy" id="2862362"/>
    <lineage>
        <taxon>Eukaryota</taxon>
        <taxon>Fungi</taxon>
        <taxon>Dikarya</taxon>
        <taxon>Basidiomycota</taxon>
        <taxon>Agaricomycotina</taxon>
        <taxon>Agaricomycetes</taxon>
        <taxon>Agaricomycetidae</taxon>
        <taxon>Agaricales</taxon>
        <taxon>Marasmiineae</taxon>
        <taxon>Mycenaceae</taxon>
        <taxon>Favolaschia</taxon>
    </lineage>
</organism>
<comment type="caution">
    <text evidence="2">The sequence shown here is derived from an EMBL/GenBank/DDBJ whole genome shotgun (WGS) entry which is preliminary data.</text>
</comment>
<name>A0AAV9ZQ62_9AGAR</name>